<dbReference type="GeneID" id="8049162"/>
<sequence length="278" mass="30673">MVFKFTIDNVLNKYIPRNRLSKLPAPIARLLGAHKDKPAPDYFIWLEILIGSFAGVALLEGVFKSPNIFRDSHHAPMILASYGASAILCFNASQVPLAQPRNVLVGHFIASLIGVCIQKLFSLSKAGQEHYWASGALSVAVSSVVMSIGNCVHPPAGASALLPSIDEQVREMSWWFLPVQLVSSVLILSVACITGNVIRRYPVYWWTPADLGGNKRNDLESSIEEETREKPDCISIEPGAKTIFISSDKIVFPEELDLGEIDMDWLDGLKLKLKQLED</sequence>
<proteinExistence type="predicted"/>
<evidence type="ECO:0000259" key="2">
    <source>
        <dbReference type="Pfam" id="PF04982"/>
    </source>
</evidence>
<dbReference type="RefSeq" id="XP_002421272.1">
    <property type="nucleotide sequence ID" value="XM_002421227.1"/>
</dbReference>
<organism evidence="4 5">
    <name type="scientific">Candida dubliniensis (strain CD36 / ATCC MYA-646 / CBS 7987 / NCPF 3949 / NRRL Y-17841)</name>
    <name type="common">Yeast</name>
    <dbReference type="NCBI Taxonomy" id="573826"/>
    <lineage>
        <taxon>Eukaryota</taxon>
        <taxon>Fungi</taxon>
        <taxon>Dikarya</taxon>
        <taxon>Ascomycota</taxon>
        <taxon>Saccharomycotina</taxon>
        <taxon>Pichiomycetes</taxon>
        <taxon>Debaryomycetaceae</taxon>
        <taxon>Candida/Lodderomyces clade</taxon>
        <taxon>Candida</taxon>
    </lineage>
</organism>
<protein>
    <recommendedName>
        <fullName evidence="2">HPP transmembrane region domain-containing protein</fullName>
    </recommendedName>
</protein>
<feature type="transmembrane region" description="Helical" evidence="1">
    <location>
        <begin position="75"/>
        <end position="97"/>
    </location>
</feature>
<evidence type="ECO:0000313" key="5">
    <source>
        <dbReference type="Proteomes" id="UP000002605"/>
    </source>
</evidence>
<dbReference type="KEGG" id="cdu:CD36_70520"/>
<name>B9WJG2_CANDC</name>
<reference evidence="4 5" key="1">
    <citation type="journal article" date="2009" name="Genome Res.">
        <title>Comparative genomics of the fungal pathogens Candida dubliniensis and Candida albicans.</title>
        <authorList>
            <person name="Jackson A.P."/>
            <person name="Gamble J.A."/>
            <person name="Yeomans T."/>
            <person name="Moran G.P."/>
            <person name="Saunders D."/>
            <person name="Harris D."/>
            <person name="Aslett M."/>
            <person name="Barrell J.F."/>
            <person name="Butler G."/>
            <person name="Citiulo F."/>
            <person name="Coleman D.C."/>
            <person name="de Groot P.W.J."/>
            <person name="Goodwin T.J."/>
            <person name="Quail M.A."/>
            <person name="McQuillan J."/>
            <person name="Munro C.A."/>
            <person name="Pain A."/>
            <person name="Poulter R.T."/>
            <person name="Rajandream M.A."/>
            <person name="Renauld H."/>
            <person name="Spiering M.J."/>
            <person name="Tivey A."/>
            <person name="Gow N.A.R."/>
            <person name="Barrell B."/>
            <person name="Sullivan D.J."/>
            <person name="Berriman M."/>
        </authorList>
    </citation>
    <scope>NUCLEOTIDE SEQUENCE [LARGE SCALE GENOMIC DNA]</scope>
    <source>
        <strain evidence="5">CD36 / ATCC MYA-646 / CBS 7987 / NCPF 3949 / NRRL Y-17841</strain>
    </source>
</reference>
<dbReference type="AlphaFoldDB" id="B9WJG2"/>
<dbReference type="CGD" id="CAL0000170430">
    <property type="gene designation" value="Cd36_70520"/>
</dbReference>
<keyword evidence="5" id="KW-1185">Reference proteome</keyword>
<dbReference type="InterPro" id="IPR058581">
    <property type="entry name" value="TM_HPP"/>
</dbReference>
<accession>B9WJG2</accession>
<dbReference type="InterPro" id="IPR007065">
    <property type="entry name" value="HPP"/>
</dbReference>
<feature type="transmembrane region" description="Helical" evidence="1">
    <location>
        <begin position="175"/>
        <end position="198"/>
    </location>
</feature>
<keyword evidence="1" id="KW-1133">Transmembrane helix</keyword>
<dbReference type="PANTHER" id="PTHR33741">
    <property type="entry name" value="TRANSMEMBRANE PROTEIN DDB_G0269096-RELATED"/>
    <property type="match status" value="1"/>
</dbReference>
<feature type="transmembrane region" description="Helical" evidence="1">
    <location>
        <begin position="133"/>
        <end position="155"/>
    </location>
</feature>
<dbReference type="VEuPathDB" id="FungiDB:CD36_70520"/>
<dbReference type="HOGENOM" id="CLU_040397_0_1_1"/>
<dbReference type="eggNOG" id="ENOG502S3SU">
    <property type="taxonomic scope" value="Eukaryota"/>
</dbReference>
<dbReference type="Pfam" id="PF04982">
    <property type="entry name" value="TM_HPP"/>
    <property type="match status" value="1"/>
</dbReference>
<dbReference type="OrthoDB" id="2016548at2759"/>
<evidence type="ECO:0000313" key="3">
    <source>
        <dbReference type="CGD" id="CAL0000170430"/>
    </source>
</evidence>
<dbReference type="Proteomes" id="UP000002605">
    <property type="component" value="Chromosome 7"/>
</dbReference>
<dbReference type="PANTHER" id="PTHR33741:SF5">
    <property type="entry name" value="TRANSMEMBRANE PROTEIN DDB_G0269096-RELATED"/>
    <property type="match status" value="1"/>
</dbReference>
<feature type="domain" description="HPP transmembrane region" evidence="2">
    <location>
        <begin position="39"/>
        <end position="202"/>
    </location>
</feature>
<gene>
    <name evidence="3" type="ordered locus">Cd36_70520</name>
    <name evidence="4" type="ORF">CD36_70520</name>
</gene>
<evidence type="ECO:0000256" key="1">
    <source>
        <dbReference type="SAM" id="Phobius"/>
    </source>
</evidence>
<keyword evidence="1" id="KW-0812">Transmembrane</keyword>
<keyword evidence="1" id="KW-0472">Membrane</keyword>
<feature type="transmembrane region" description="Helical" evidence="1">
    <location>
        <begin position="103"/>
        <end position="121"/>
    </location>
</feature>
<feature type="transmembrane region" description="Helical" evidence="1">
    <location>
        <begin position="42"/>
        <end position="63"/>
    </location>
</feature>
<evidence type="ECO:0000313" key="4">
    <source>
        <dbReference type="EMBL" id="CAX40604.1"/>
    </source>
</evidence>
<dbReference type="EMBL" id="FM992694">
    <property type="protein sequence ID" value="CAX40604.1"/>
    <property type="molecule type" value="Genomic_DNA"/>
</dbReference>